<evidence type="ECO:0000256" key="9">
    <source>
        <dbReference type="SAM" id="Phobius"/>
    </source>
</evidence>
<name>A0A0A8L178_9SACH</name>
<dbReference type="PANTHER" id="PTHR22950:SF458">
    <property type="entry name" value="SODIUM-COUPLED NEUTRAL AMINO ACID TRANSPORTER 11-RELATED"/>
    <property type="match status" value="1"/>
</dbReference>
<evidence type="ECO:0000256" key="1">
    <source>
        <dbReference type="ARBA" id="ARBA00004128"/>
    </source>
</evidence>
<feature type="transmembrane region" description="Helical" evidence="9">
    <location>
        <begin position="291"/>
        <end position="312"/>
    </location>
</feature>
<evidence type="ECO:0000256" key="2">
    <source>
        <dbReference type="ARBA" id="ARBA00008066"/>
    </source>
</evidence>
<organism evidence="11 12">
    <name type="scientific">Kluyveromyces dobzhanskii CBS 2104</name>
    <dbReference type="NCBI Taxonomy" id="1427455"/>
    <lineage>
        <taxon>Eukaryota</taxon>
        <taxon>Fungi</taxon>
        <taxon>Dikarya</taxon>
        <taxon>Ascomycota</taxon>
        <taxon>Saccharomycotina</taxon>
        <taxon>Saccharomycetes</taxon>
        <taxon>Saccharomycetales</taxon>
        <taxon>Saccharomycetaceae</taxon>
        <taxon>Kluyveromyces</taxon>
    </lineage>
</organism>
<dbReference type="GO" id="GO:0005783">
    <property type="term" value="C:endoplasmic reticulum"/>
    <property type="evidence" value="ECO:0007669"/>
    <property type="project" value="TreeGrafter"/>
</dbReference>
<evidence type="ECO:0000313" key="12">
    <source>
        <dbReference type="Proteomes" id="UP000031516"/>
    </source>
</evidence>
<comment type="subcellular location">
    <subcellularLocation>
        <location evidence="1">Vacuole membrane</location>
        <topology evidence="1">Multi-pass membrane protein</topology>
    </subcellularLocation>
</comment>
<proteinExistence type="inferred from homology"/>
<dbReference type="GO" id="GO:0015179">
    <property type="term" value="F:L-amino acid transmembrane transporter activity"/>
    <property type="evidence" value="ECO:0007669"/>
    <property type="project" value="TreeGrafter"/>
</dbReference>
<dbReference type="OrthoDB" id="28208at2759"/>
<feature type="transmembrane region" description="Helical" evidence="9">
    <location>
        <begin position="99"/>
        <end position="122"/>
    </location>
</feature>
<keyword evidence="3" id="KW-0813">Transport</keyword>
<comment type="similarity">
    <text evidence="2">Belongs to the amino acid/polyamine transporter 2 family.</text>
</comment>
<feature type="transmembrane region" description="Helical" evidence="9">
    <location>
        <begin position="188"/>
        <end position="205"/>
    </location>
</feature>
<evidence type="ECO:0000256" key="6">
    <source>
        <dbReference type="ARBA" id="ARBA00022970"/>
    </source>
</evidence>
<evidence type="ECO:0000313" key="11">
    <source>
        <dbReference type="EMBL" id="CDO92757.1"/>
    </source>
</evidence>
<dbReference type="PANTHER" id="PTHR22950">
    <property type="entry name" value="AMINO ACID TRANSPORTER"/>
    <property type="match status" value="1"/>
</dbReference>
<feature type="transmembrane region" description="Helical" evidence="9">
    <location>
        <begin position="401"/>
        <end position="420"/>
    </location>
</feature>
<feature type="transmembrane region" description="Helical" evidence="9">
    <location>
        <begin position="217"/>
        <end position="236"/>
    </location>
</feature>
<keyword evidence="6" id="KW-0029">Amino-acid transport</keyword>
<dbReference type="Pfam" id="PF01490">
    <property type="entry name" value="Aa_trans"/>
    <property type="match status" value="1"/>
</dbReference>
<evidence type="ECO:0000256" key="4">
    <source>
        <dbReference type="ARBA" id="ARBA00022554"/>
    </source>
</evidence>
<keyword evidence="12" id="KW-1185">Reference proteome</keyword>
<dbReference type="AlphaFoldDB" id="A0A0A8L178"/>
<keyword evidence="8 9" id="KW-0472">Membrane</keyword>
<feature type="transmembrane region" description="Helical" evidence="9">
    <location>
        <begin position="72"/>
        <end position="93"/>
    </location>
</feature>
<dbReference type="InterPro" id="IPR013057">
    <property type="entry name" value="AA_transpt_TM"/>
</dbReference>
<evidence type="ECO:0000256" key="5">
    <source>
        <dbReference type="ARBA" id="ARBA00022692"/>
    </source>
</evidence>
<gene>
    <name evidence="11" type="ORF">KLDO_g1068</name>
</gene>
<feature type="transmembrane region" description="Helical" evidence="9">
    <location>
        <begin position="143"/>
        <end position="168"/>
    </location>
</feature>
<feature type="transmembrane region" description="Helical" evidence="9">
    <location>
        <begin position="441"/>
        <end position="461"/>
    </location>
</feature>
<sequence length="465" mass="51184">MHSTDDHSYMKLGNSNKQVDSSENAFELELTSFDDTSKGTASGTDVNIFDINQEDPLTDDIYLSNEAKSNRYMAFMNMANSILGSGVIGQPYAMKNCGLIGGFIATVFMSFLVDWTIRLIVVNLKLTGKSTYQASVEAAMGKWGGLLILIFNGLFAFGGCIGFCIIIGDSIPHVLSAFFPSHTDLFHRNVIITLVTLSISFPLSLNRDISKLSKTSMLALLGLIVIVFIIVVKAPLVSGEYKGSFNSHQLFITPRIFQGISVISFALVCHHNTSFIFFSLRNPSLKRFNQLTHVSLILSCIVCLTTAYSGFLNFKDKTEGNILNNFPSDDNLINFARLLLGFNMLTTFPLEIFVLRDVIRDILYYNSKGSEPVMLSTKMHVIITSILVFIITSIALSTSNLGALLEIIGSTSASLMAYILPPLTNLIITGKTKSTKEKLPYYGCIVFGFVLMFVSTSQTLMEAFA</sequence>
<protein>
    <submittedName>
        <fullName evidence="11">WGS project CCBQ000000000 data, contig MAT</fullName>
    </submittedName>
</protein>
<accession>A0A0A8L178</accession>
<dbReference type="GO" id="GO:0005774">
    <property type="term" value="C:vacuolar membrane"/>
    <property type="evidence" value="ECO:0007669"/>
    <property type="project" value="UniProtKB-SubCell"/>
</dbReference>
<comment type="caution">
    <text evidence="11">The sequence shown here is derived from an EMBL/GenBank/DDBJ whole genome shotgun (WGS) entry which is preliminary data.</text>
</comment>
<feature type="domain" description="Amino acid transporter transmembrane" evidence="10">
    <location>
        <begin position="70"/>
        <end position="460"/>
    </location>
</feature>
<feature type="transmembrane region" description="Helical" evidence="9">
    <location>
        <begin position="332"/>
        <end position="354"/>
    </location>
</feature>
<keyword evidence="4" id="KW-0926">Vacuole</keyword>
<reference evidence="11 12" key="1">
    <citation type="submission" date="2014-03" db="EMBL/GenBank/DDBJ databases">
        <title>The genome of Kluyveromyces dobzhanskii.</title>
        <authorList>
            <person name="Nystedt B."/>
            <person name="Astrom S."/>
        </authorList>
    </citation>
    <scope>NUCLEOTIDE SEQUENCE [LARGE SCALE GENOMIC DNA]</scope>
    <source>
        <strain evidence="11 12">CBS 2104</strain>
    </source>
</reference>
<evidence type="ECO:0000256" key="7">
    <source>
        <dbReference type="ARBA" id="ARBA00022989"/>
    </source>
</evidence>
<dbReference type="Proteomes" id="UP000031516">
    <property type="component" value="Unassembled WGS sequence"/>
</dbReference>
<keyword evidence="5 9" id="KW-0812">Transmembrane</keyword>
<evidence type="ECO:0000256" key="8">
    <source>
        <dbReference type="ARBA" id="ARBA00023136"/>
    </source>
</evidence>
<evidence type="ECO:0000256" key="3">
    <source>
        <dbReference type="ARBA" id="ARBA00022448"/>
    </source>
</evidence>
<feature type="transmembrane region" description="Helical" evidence="9">
    <location>
        <begin position="375"/>
        <end position="395"/>
    </location>
</feature>
<feature type="transmembrane region" description="Helical" evidence="9">
    <location>
        <begin position="256"/>
        <end position="279"/>
    </location>
</feature>
<dbReference type="EMBL" id="CCBQ010000018">
    <property type="protein sequence ID" value="CDO92757.1"/>
    <property type="molecule type" value="Genomic_DNA"/>
</dbReference>
<evidence type="ECO:0000259" key="10">
    <source>
        <dbReference type="Pfam" id="PF01490"/>
    </source>
</evidence>
<keyword evidence="7 9" id="KW-1133">Transmembrane helix</keyword>